<evidence type="ECO:0000313" key="3">
    <source>
        <dbReference type="Proteomes" id="UP000287166"/>
    </source>
</evidence>
<name>A0A401GTL4_9APHY</name>
<evidence type="ECO:0000256" key="1">
    <source>
        <dbReference type="SAM" id="MobiDB-lite"/>
    </source>
</evidence>
<dbReference type="RefSeq" id="XP_027616443.1">
    <property type="nucleotide sequence ID" value="XM_027760642.1"/>
</dbReference>
<dbReference type="GeneID" id="38782447"/>
<gene>
    <name evidence="2" type="ORF">SCP_0800470</name>
</gene>
<accession>A0A401GTL4</accession>
<feature type="compositionally biased region" description="Acidic residues" evidence="1">
    <location>
        <begin position="10"/>
        <end position="25"/>
    </location>
</feature>
<dbReference type="AlphaFoldDB" id="A0A401GTL4"/>
<dbReference type="InParanoid" id="A0A401GTL4"/>
<protein>
    <submittedName>
        <fullName evidence="2">Uncharacterized protein</fullName>
    </submittedName>
</protein>
<organism evidence="2 3">
    <name type="scientific">Sparassis crispa</name>
    <dbReference type="NCBI Taxonomy" id="139825"/>
    <lineage>
        <taxon>Eukaryota</taxon>
        <taxon>Fungi</taxon>
        <taxon>Dikarya</taxon>
        <taxon>Basidiomycota</taxon>
        <taxon>Agaricomycotina</taxon>
        <taxon>Agaricomycetes</taxon>
        <taxon>Polyporales</taxon>
        <taxon>Sparassidaceae</taxon>
        <taxon>Sparassis</taxon>
    </lineage>
</organism>
<dbReference type="Proteomes" id="UP000287166">
    <property type="component" value="Unassembled WGS sequence"/>
</dbReference>
<dbReference type="EMBL" id="BFAD01000008">
    <property type="protein sequence ID" value="GBE85530.1"/>
    <property type="molecule type" value="Genomic_DNA"/>
</dbReference>
<evidence type="ECO:0000313" key="2">
    <source>
        <dbReference type="EMBL" id="GBE85530.1"/>
    </source>
</evidence>
<keyword evidence="3" id="KW-1185">Reference proteome</keyword>
<dbReference type="OrthoDB" id="2980978at2759"/>
<sequence>MPSSATAFYSDDESDYEDDDSLVENEDTRGYDSPGEGQENSAGSDDRQRTASSTPHQECTRKLKVNLKASGDIAECVVRVLEFMDSEDINLPLFLWALSWNPAIPELISNGKARYARTSLMVSEELPMILRHWYRPPRTHGTGVRIKAGGAVFQEFALEIVNERVQSDMRTEASDALASGRAV</sequence>
<feature type="region of interest" description="Disordered" evidence="1">
    <location>
        <begin position="1"/>
        <end position="58"/>
    </location>
</feature>
<comment type="caution">
    <text evidence="2">The sequence shown here is derived from an EMBL/GenBank/DDBJ whole genome shotgun (WGS) entry which is preliminary data.</text>
</comment>
<proteinExistence type="predicted"/>
<reference evidence="2 3" key="1">
    <citation type="journal article" date="2018" name="Sci. Rep.">
        <title>Genome sequence of the cauliflower mushroom Sparassis crispa (Hanabiratake) and its association with beneficial usage.</title>
        <authorList>
            <person name="Kiyama R."/>
            <person name="Furutani Y."/>
            <person name="Kawaguchi K."/>
            <person name="Nakanishi T."/>
        </authorList>
    </citation>
    <scope>NUCLEOTIDE SEQUENCE [LARGE SCALE GENOMIC DNA]</scope>
</reference>